<protein>
    <recommendedName>
        <fullName evidence="8">Glutamyl-tRNA(Gln) amidotransferase subunit A</fullName>
        <shortName evidence="8">Glu-ADT subunit A</shortName>
        <ecNumber evidence="8">6.3.5.7</ecNumber>
    </recommendedName>
</protein>
<evidence type="ECO:0000256" key="2">
    <source>
        <dbReference type="ARBA" id="ARBA00022598"/>
    </source>
</evidence>
<accession>A0AB37USA7</accession>
<comment type="function">
    <text evidence="6 8">Allows the formation of correctly charged Gln-tRNA(Gln) through the transamidation of misacylated Glu-tRNA(Gln) in organisms which lack glutaminyl-tRNA synthetase. The reaction takes place in the presence of glutamine and ATP through an activated gamma-phospho-Glu-tRNA(Gln).</text>
</comment>
<evidence type="ECO:0000256" key="8">
    <source>
        <dbReference type="HAMAP-Rule" id="MF_00120"/>
    </source>
</evidence>
<evidence type="ECO:0000256" key="7">
    <source>
        <dbReference type="ARBA" id="ARBA00047407"/>
    </source>
</evidence>
<feature type="active site" description="Acyl-ester intermediate" evidence="8">
    <location>
        <position position="175"/>
    </location>
</feature>
<organism evidence="10 11">
    <name type="scientific">Chroococcidiopsis cubana SAG 39.79</name>
    <dbReference type="NCBI Taxonomy" id="388085"/>
    <lineage>
        <taxon>Bacteria</taxon>
        <taxon>Bacillati</taxon>
        <taxon>Cyanobacteriota</taxon>
        <taxon>Cyanophyceae</taxon>
        <taxon>Chroococcidiopsidales</taxon>
        <taxon>Chroococcidiopsidaceae</taxon>
        <taxon>Chroococcidiopsis</taxon>
    </lineage>
</organism>
<keyword evidence="11" id="KW-1185">Reference proteome</keyword>
<dbReference type="EMBL" id="RSCK01000002">
    <property type="protein sequence ID" value="RUT14345.1"/>
    <property type="molecule type" value="Genomic_DNA"/>
</dbReference>
<dbReference type="EC" id="6.3.5.7" evidence="8"/>
<sequence>MASIIRELHGQLVKKERSAVEITQEVLDRIQALEPKIHSFLCVTADKALEQAKAVDAKIAAGEEIGLLAGIPVGVKDNMCTKGIPTTCASKILENFVPPYESTVTQKLADAGAVTVGKTNLDEFAMGSSTENSAFQLTANPWDLERVPGGSSGGSAAAVAAHECVVSLGSDTGGSIRQPASFCGVVGMKPTYGLVSRYGLVAFASSLDQIGPFGRTVEDAAILLGAIAGYDPKDSTSLKVEIPDYTQFLKPDLKSMRIGIVRETFAEGLDPAVEQAVNKAIEQLKQLGAEIKEVSCPRFRYGLPTYYIIAPSEASANLARYDGVKYGLRVPDAENLIDMYARTRAMGFGKEVKRRIMVGTYALSAGYYDAYYLKAQKVRTLIKQDFETAFGQVDVLVTPTVPMTAFKAGEKTDDPLSMYLTDLMTITVNLAGLPGLSIPCGFDEKGMPIGMQLIGNVLREDQLFQVAHAYEQATEWHKSKPSL</sequence>
<dbReference type="NCBIfam" id="TIGR00132">
    <property type="entry name" value="gatA"/>
    <property type="match status" value="1"/>
</dbReference>
<feature type="active site" description="Charge relay system" evidence="8">
    <location>
        <position position="76"/>
    </location>
</feature>
<dbReference type="HAMAP" id="MF_00120">
    <property type="entry name" value="GatA"/>
    <property type="match status" value="1"/>
</dbReference>
<dbReference type="GO" id="GO:0005524">
    <property type="term" value="F:ATP binding"/>
    <property type="evidence" value="ECO:0007669"/>
    <property type="project" value="UniProtKB-KW"/>
</dbReference>
<comment type="similarity">
    <text evidence="1 8">Belongs to the amidase family. GatA subfamily.</text>
</comment>
<evidence type="ECO:0000313" key="10">
    <source>
        <dbReference type="EMBL" id="RUT14345.1"/>
    </source>
</evidence>
<feature type="domain" description="Amidase" evidence="9">
    <location>
        <begin position="21"/>
        <end position="463"/>
    </location>
</feature>
<dbReference type="GO" id="GO:0006412">
    <property type="term" value="P:translation"/>
    <property type="evidence" value="ECO:0007669"/>
    <property type="project" value="UniProtKB-UniRule"/>
</dbReference>
<gene>
    <name evidence="8 10" type="primary">gatA</name>
    <name evidence="10" type="ORF">DSM107010_03760</name>
</gene>
<dbReference type="RefSeq" id="WP_106168108.1">
    <property type="nucleotide sequence ID" value="NZ_JAVKZF010000003.1"/>
</dbReference>
<comment type="caution">
    <text evidence="10">The sequence shown here is derived from an EMBL/GenBank/DDBJ whole genome shotgun (WGS) entry which is preliminary data.</text>
</comment>
<feature type="active site" description="Charge relay system" evidence="8">
    <location>
        <position position="151"/>
    </location>
</feature>
<dbReference type="InterPro" id="IPR023631">
    <property type="entry name" value="Amidase_dom"/>
</dbReference>
<dbReference type="GO" id="GO:0030956">
    <property type="term" value="C:glutamyl-tRNA(Gln) amidotransferase complex"/>
    <property type="evidence" value="ECO:0007669"/>
    <property type="project" value="InterPro"/>
</dbReference>
<evidence type="ECO:0000313" key="11">
    <source>
        <dbReference type="Proteomes" id="UP000282574"/>
    </source>
</evidence>
<comment type="subunit">
    <text evidence="8">Heterotrimer of A, B and C subunits.</text>
</comment>
<dbReference type="PANTHER" id="PTHR11895:SF151">
    <property type="entry name" value="GLUTAMYL-TRNA(GLN) AMIDOTRANSFERASE SUBUNIT A"/>
    <property type="match status" value="1"/>
</dbReference>
<dbReference type="SUPFAM" id="SSF75304">
    <property type="entry name" value="Amidase signature (AS) enzymes"/>
    <property type="match status" value="1"/>
</dbReference>
<evidence type="ECO:0000259" key="9">
    <source>
        <dbReference type="Pfam" id="PF01425"/>
    </source>
</evidence>
<keyword evidence="2 8" id="KW-0436">Ligase</keyword>
<dbReference type="InterPro" id="IPR020556">
    <property type="entry name" value="Amidase_CS"/>
</dbReference>
<dbReference type="GO" id="GO:0050567">
    <property type="term" value="F:glutaminyl-tRNA synthase (glutamine-hydrolyzing) activity"/>
    <property type="evidence" value="ECO:0007669"/>
    <property type="project" value="UniProtKB-UniRule"/>
</dbReference>
<keyword evidence="4 8" id="KW-0067">ATP-binding</keyword>
<keyword evidence="3 8" id="KW-0547">Nucleotide-binding</keyword>
<reference evidence="10 11" key="1">
    <citation type="journal article" date="2019" name="Genome Biol. Evol.">
        <title>Day and night: Metabolic profiles and evolutionary relationships of six axenic non-marine cyanobacteria.</title>
        <authorList>
            <person name="Will S.E."/>
            <person name="Henke P."/>
            <person name="Boedeker C."/>
            <person name="Huang S."/>
            <person name="Brinkmann H."/>
            <person name="Rohde M."/>
            <person name="Jarek M."/>
            <person name="Friedl T."/>
            <person name="Seufert S."/>
            <person name="Schumacher M."/>
            <person name="Overmann J."/>
            <person name="Neumann-Schaal M."/>
            <person name="Petersen J."/>
        </authorList>
    </citation>
    <scope>NUCLEOTIDE SEQUENCE [LARGE SCALE GENOMIC DNA]</scope>
    <source>
        <strain evidence="10 11">SAG 39.79</strain>
    </source>
</reference>
<evidence type="ECO:0000256" key="4">
    <source>
        <dbReference type="ARBA" id="ARBA00022840"/>
    </source>
</evidence>
<dbReference type="AlphaFoldDB" id="A0AB37USA7"/>
<dbReference type="InterPro" id="IPR036928">
    <property type="entry name" value="AS_sf"/>
</dbReference>
<comment type="catalytic activity">
    <reaction evidence="7 8">
        <text>L-glutamyl-tRNA(Gln) + L-glutamine + ATP + H2O = L-glutaminyl-tRNA(Gln) + L-glutamate + ADP + phosphate + H(+)</text>
        <dbReference type="Rhea" id="RHEA:17521"/>
        <dbReference type="Rhea" id="RHEA-COMP:9681"/>
        <dbReference type="Rhea" id="RHEA-COMP:9684"/>
        <dbReference type="ChEBI" id="CHEBI:15377"/>
        <dbReference type="ChEBI" id="CHEBI:15378"/>
        <dbReference type="ChEBI" id="CHEBI:29985"/>
        <dbReference type="ChEBI" id="CHEBI:30616"/>
        <dbReference type="ChEBI" id="CHEBI:43474"/>
        <dbReference type="ChEBI" id="CHEBI:58359"/>
        <dbReference type="ChEBI" id="CHEBI:78520"/>
        <dbReference type="ChEBI" id="CHEBI:78521"/>
        <dbReference type="ChEBI" id="CHEBI:456216"/>
        <dbReference type="EC" id="6.3.5.7"/>
    </reaction>
</comment>
<proteinExistence type="inferred from homology"/>
<evidence type="ECO:0000256" key="6">
    <source>
        <dbReference type="ARBA" id="ARBA00025295"/>
    </source>
</evidence>
<dbReference type="InterPro" id="IPR000120">
    <property type="entry name" value="Amidase"/>
</dbReference>
<dbReference type="PANTHER" id="PTHR11895">
    <property type="entry name" value="TRANSAMIDASE"/>
    <property type="match status" value="1"/>
</dbReference>
<evidence type="ECO:0000256" key="5">
    <source>
        <dbReference type="ARBA" id="ARBA00022917"/>
    </source>
</evidence>
<evidence type="ECO:0000256" key="3">
    <source>
        <dbReference type="ARBA" id="ARBA00022741"/>
    </source>
</evidence>
<dbReference type="Pfam" id="PF01425">
    <property type="entry name" value="Amidase"/>
    <property type="match status" value="1"/>
</dbReference>
<dbReference type="Gene3D" id="3.90.1300.10">
    <property type="entry name" value="Amidase signature (AS) domain"/>
    <property type="match status" value="1"/>
</dbReference>
<keyword evidence="5 8" id="KW-0648">Protein biosynthesis</keyword>
<dbReference type="InterPro" id="IPR004412">
    <property type="entry name" value="GatA"/>
</dbReference>
<name>A0AB37USA7_9CYAN</name>
<dbReference type="Proteomes" id="UP000282574">
    <property type="component" value="Unassembled WGS sequence"/>
</dbReference>
<evidence type="ECO:0000256" key="1">
    <source>
        <dbReference type="ARBA" id="ARBA00008069"/>
    </source>
</evidence>
<dbReference type="PROSITE" id="PS00571">
    <property type="entry name" value="AMIDASES"/>
    <property type="match status" value="1"/>
</dbReference>